<dbReference type="InterPro" id="IPR001223">
    <property type="entry name" value="Glyco_hydro18_cat"/>
</dbReference>
<sequence>MLRLSSSIWLCIWTLLLQQCVALPAAYSISLANGTANATDDNPAPPEPVFSLPYSLPYSLPRLVIYFQSANDPTGAPISLLPLITEKGIALTHLIISSFHINRDQDLVLNDWAPSDTRFDTLWSEAAILQRAGVRVMGMLGGAASGAWTTDTLDSPDVDTFEHYYGQLHNLIVQHGLQGIDLDVEQKMSQDGISRLIRRLTADFNSDYSNRFEITLAPVGSALLPHITGGNLSGFRYQTLELELGKEIAFYNAQLYNGWGTVESPIFYQMMLGNGSGLDPECPWVPEKVLLGDVTSPDNGDGYVDAPIFNLTVAAIRDTYKPRHEIGGIMGWEYFNSLPGNTAKPWVWAQEMTAILRPGLAPYLNLTEDDAHQLTAAYARSVGRRVGARSLPLAEAPPINYYDMITK</sequence>
<keyword evidence="3" id="KW-0378">Hydrolase</keyword>
<dbReference type="GO" id="GO:0016787">
    <property type="term" value="F:hydrolase activity"/>
    <property type="evidence" value="ECO:0007669"/>
    <property type="project" value="UniProtKB-KW"/>
</dbReference>
<evidence type="ECO:0000256" key="1">
    <source>
        <dbReference type="SAM" id="SignalP"/>
    </source>
</evidence>
<protein>
    <submittedName>
        <fullName evidence="3">Glycoside hydrolase family 18 protein</fullName>
    </submittedName>
</protein>
<dbReference type="AlphaFoldDB" id="S3C2C5"/>
<name>S3C2C5_OPHP1</name>
<evidence type="ECO:0000313" key="4">
    <source>
        <dbReference type="Proteomes" id="UP000016923"/>
    </source>
</evidence>
<feature type="domain" description="GH18" evidence="2">
    <location>
        <begin position="61"/>
        <end position="359"/>
    </location>
</feature>
<dbReference type="OrthoDB" id="3012298at2759"/>
<feature type="signal peptide" evidence="1">
    <location>
        <begin position="1"/>
        <end position="22"/>
    </location>
</feature>
<organism evidence="3 4">
    <name type="scientific">Ophiostoma piceae (strain UAMH 11346)</name>
    <name type="common">Sap stain fungus</name>
    <dbReference type="NCBI Taxonomy" id="1262450"/>
    <lineage>
        <taxon>Eukaryota</taxon>
        <taxon>Fungi</taxon>
        <taxon>Dikarya</taxon>
        <taxon>Ascomycota</taxon>
        <taxon>Pezizomycotina</taxon>
        <taxon>Sordariomycetes</taxon>
        <taxon>Sordariomycetidae</taxon>
        <taxon>Ophiostomatales</taxon>
        <taxon>Ophiostomataceae</taxon>
        <taxon>Ophiostoma</taxon>
    </lineage>
</organism>
<dbReference type="InterPro" id="IPR017853">
    <property type="entry name" value="GH"/>
</dbReference>
<reference evidence="3 4" key="1">
    <citation type="journal article" date="2013" name="BMC Genomics">
        <title>The genome and transcriptome of the pine saprophyte Ophiostoma piceae, and a comparison with the bark beetle-associated pine pathogen Grosmannia clavigera.</title>
        <authorList>
            <person name="Haridas S."/>
            <person name="Wang Y."/>
            <person name="Lim L."/>
            <person name="Massoumi Alamouti S."/>
            <person name="Jackman S."/>
            <person name="Docking R."/>
            <person name="Robertson G."/>
            <person name="Birol I."/>
            <person name="Bohlmann J."/>
            <person name="Breuil C."/>
        </authorList>
    </citation>
    <scope>NUCLEOTIDE SEQUENCE [LARGE SCALE GENOMIC DNA]</scope>
    <source>
        <strain evidence="3 4">UAMH 11346</strain>
    </source>
</reference>
<proteinExistence type="predicted"/>
<dbReference type="EMBL" id="KE148155">
    <property type="protein sequence ID" value="EPE05896.1"/>
    <property type="molecule type" value="Genomic_DNA"/>
</dbReference>
<dbReference type="Gene3D" id="3.20.20.80">
    <property type="entry name" value="Glycosidases"/>
    <property type="match status" value="1"/>
</dbReference>
<keyword evidence="1" id="KW-0732">Signal</keyword>
<dbReference type="STRING" id="1262450.S3C2C5"/>
<dbReference type="OMA" id="TSPANGW"/>
<keyword evidence="4" id="KW-1185">Reference proteome</keyword>
<dbReference type="SUPFAM" id="SSF51445">
    <property type="entry name" value="(Trans)glycosidases"/>
    <property type="match status" value="1"/>
</dbReference>
<dbReference type="Proteomes" id="UP000016923">
    <property type="component" value="Unassembled WGS sequence"/>
</dbReference>
<evidence type="ECO:0000313" key="3">
    <source>
        <dbReference type="EMBL" id="EPE05896.1"/>
    </source>
</evidence>
<dbReference type="HOGENOM" id="CLU_060983_1_0_1"/>
<evidence type="ECO:0000259" key="2">
    <source>
        <dbReference type="PROSITE" id="PS51910"/>
    </source>
</evidence>
<dbReference type="PROSITE" id="PS51910">
    <property type="entry name" value="GH18_2"/>
    <property type="match status" value="1"/>
</dbReference>
<feature type="chain" id="PRO_5004506737" evidence="1">
    <location>
        <begin position="23"/>
        <end position="407"/>
    </location>
</feature>
<dbReference type="GO" id="GO:0005975">
    <property type="term" value="P:carbohydrate metabolic process"/>
    <property type="evidence" value="ECO:0007669"/>
    <property type="project" value="InterPro"/>
</dbReference>
<accession>S3C2C5</accession>
<dbReference type="eggNOG" id="ENOG502S094">
    <property type="taxonomic scope" value="Eukaryota"/>
</dbReference>
<dbReference type="VEuPathDB" id="FungiDB:F503_08427"/>
<gene>
    <name evidence="3" type="ORF">F503_08427</name>
</gene>
<dbReference type="Pfam" id="PF00704">
    <property type="entry name" value="Glyco_hydro_18"/>
    <property type="match status" value="1"/>
</dbReference>